<proteinExistence type="predicted"/>
<dbReference type="Proteomes" id="UP000236151">
    <property type="component" value="Unassembled WGS sequence"/>
</dbReference>
<reference evidence="1 2" key="1">
    <citation type="submission" date="2017-06" db="EMBL/GenBank/DDBJ databases">
        <title>Investigating the central metabolism of Clostridium thermosuccinogenes.</title>
        <authorList>
            <person name="Koendjbiharie J.G."/>
            <person name="van Kranenburg R."/>
        </authorList>
    </citation>
    <scope>NUCLEOTIDE SEQUENCE [LARGE SCALE GENOMIC DNA]</scope>
    <source>
        <strain evidence="1 2">DSM 5806</strain>
    </source>
</reference>
<gene>
    <name evidence="1" type="ORF">CDQ84_10975</name>
</gene>
<comment type="caution">
    <text evidence="1">The sequence shown here is derived from an EMBL/GenBank/DDBJ whole genome shotgun (WGS) entry which is preliminary data.</text>
</comment>
<dbReference type="EMBL" id="NIOJ01000027">
    <property type="protein sequence ID" value="PNT98467.1"/>
    <property type="molecule type" value="Genomic_DNA"/>
</dbReference>
<protein>
    <submittedName>
        <fullName evidence="1">Uncharacterized protein</fullName>
    </submittedName>
</protein>
<dbReference type="AlphaFoldDB" id="A0A2K2FI60"/>
<dbReference type="InterPro" id="IPR024307">
    <property type="entry name" value="YmaF"/>
</dbReference>
<sequence length="119" mass="13387">MCIAANNIHKIASVYITLLCTEVLFMHSHSFSGYTSYNNGHRHYYMGMTSISPDVPGHIHYMAGYTSFDDGHTHAYRSATGPAIYIGSMHYHGYRGTTGIADRHTHNYDGRTSSYYGMH</sequence>
<organism evidence="1 2">
    <name type="scientific">Clostridium thermosuccinogenes</name>
    <dbReference type="NCBI Taxonomy" id="84032"/>
    <lineage>
        <taxon>Bacteria</taxon>
        <taxon>Bacillati</taxon>
        <taxon>Bacillota</taxon>
        <taxon>Clostridia</taxon>
        <taxon>Eubacteriales</taxon>
        <taxon>Clostridiaceae</taxon>
        <taxon>Clostridium</taxon>
    </lineage>
</organism>
<name>A0A2K2FI60_9CLOT</name>
<evidence type="ECO:0000313" key="1">
    <source>
        <dbReference type="EMBL" id="PNT98467.1"/>
    </source>
</evidence>
<dbReference type="KEGG" id="cthd:CDO33_11810"/>
<evidence type="ECO:0000313" key="2">
    <source>
        <dbReference type="Proteomes" id="UP000236151"/>
    </source>
</evidence>
<accession>A0A2K2FI60</accession>
<dbReference type="Pfam" id="PF12788">
    <property type="entry name" value="YmaF"/>
    <property type="match status" value="1"/>
</dbReference>
<keyword evidence="2" id="KW-1185">Reference proteome</keyword>